<dbReference type="Proteomes" id="UP000002089">
    <property type="component" value="Segment"/>
</dbReference>
<dbReference type="InterPro" id="IPR047987">
    <property type="entry name" value="Gp19-like_virus"/>
</dbReference>
<dbReference type="RefSeq" id="YP_001522892.1">
    <property type="nucleotide sequence ID" value="NC_009936.1"/>
</dbReference>
<dbReference type="Gene3D" id="3.30.420.240">
    <property type="match status" value="1"/>
</dbReference>
<dbReference type="OrthoDB" id="695at10239"/>
<sequence>MDVRERFERAQLVREMYPEFVDFCRDAMEYLGYSMTWMQEDIAEFMQYGPQRSMVAAQRGEAKSTIACLFGLWNLVQDPTHRVVLVSGAQDKAEENGKLMHGLIHNWPLLQYLAPDKYAGDRTSVLEFDVHWSLKGVDKSASVNCLGITSSLQGYRGDLLIPDDIETTKNGLTATERAKLITLSKEFTSIVADRNGRILYLGTPQTRESIYNTLPGRGFTVRVWPGRFPKASELPKYGDALAPSILERMALLGDRCQTGRGLDGTRGWSTDPERYSEEELCDKELDQGPETFELQFMLNTSLSDAARQQLKLRDLIVADFSHEQVPESVFWAADPRFKIDLPQEFPVQSVEMFRPASVHEHFAQIKSMTLFLDPAGNGGDELAFAIGGAVGPYIHVVAWGGFKGGVSEDNLDKLVQLCKDFGVKVVLVEKNMGAGTVTQLVRNHFLGIGPDGKQRLAGVGVDERHKTGQKELRIINTIRPVMQKHRLVLHRSAVEMDLELLKQYPLQHRDVRSGLYQMHNITSDRGSLTKDDRLDALEGLVAELMGFLVIDEVKEQQRRDAAVVQEFLRNPMGTGPGVGRPLKSGHRVMRKRFGR</sequence>
<dbReference type="NCBIfam" id="NF033889">
    <property type="entry name" value="termin_lrg_T7"/>
    <property type="match status" value="1"/>
</dbReference>
<dbReference type="Gene3D" id="3.40.50.300">
    <property type="entry name" value="P-loop containing nucleotide triphosphate hydrolases"/>
    <property type="match status" value="1"/>
</dbReference>
<dbReference type="KEGG" id="vg:5687481"/>
<dbReference type="GeneID" id="5687481"/>
<evidence type="ECO:0000259" key="1">
    <source>
        <dbReference type="Pfam" id="PF22530"/>
    </source>
</evidence>
<dbReference type="InterPro" id="IPR027417">
    <property type="entry name" value="P-loop_NTPase"/>
</dbReference>
<feature type="domain" description="Terminase large subunit ribonuclease H-like" evidence="1">
    <location>
        <begin position="372"/>
        <end position="487"/>
    </location>
</feature>
<keyword evidence="3" id="KW-1185">Reference proteome</keyword>
<proteinExistence type="predicted"/>
<evidence type="ECO:0000313" key="2">
    <source>
        <dbReference type="EMBL" id="CAK25019.1"/>
    </source>
</evidence>
<evidence type="ECO:0000313" key="3">
    <source>
        <dbReference type="Proteomes" id="UP000002089"/>
    </source>
</evidence>
<protein>
    <submittedName>
        <fullName evidence="2">Putative DNA maturase B</fullName>
    </submittedName>
</protein>
<accession>Q0E5W3</accession>
<dbReference type="Pfam" id="PF22530">
    <property type="entry name" value="Terminase-T7_RNaseH-like"/>
    <property type="match status" value="1"/>
</dbReference>
<reference evidence="2 3" key="1">
    <citation type="journal article" date="2006" name="J. Bacteriol.">
        <title>Genomic analysis of Pseudomonas aeruginosa phages LKD16 and LKA1: establishment of the phiKMV subgroup within the T7 supergroup.</title>
        <authorList>
            <person name="Ceyssens P.J."/>
            <person name="Lavigne R."/>
            <person name="Mattheus W."/>
            <person name="Chibeu A."/>
            <person name="Hertveldt K."/>
            <person name="Mast J."/>
            <person name="Robben J."/>
            <person name="Volckaert G."/>
        </authorList>
    </citation>
    <scope>NUCLEOTIDE SEQUENCE</scope>
</reference>
<dbReference type="InterPro" id="IPR054762">
    <property type="entry name" value="Gp19_RNaseH-like"/>
</dbReference>
<gene>
    <name evidence="2" type="primary">gp51</name>
</gene>
<organism evidence="2 3">
    <name type="scientific">Pseudomonas phage LKA1</name>
    <dbReference type="NCBI Taxonomy" id="386793"/>
    <lineage>
        <taxon>Viruses</taxon>
        <taxon>Duplodnaviria</taxon>
        <taxon>Heunggongvirae</taxon>
        <taxon>Uroviricota</taxon>
        <taxon>Caudoviricetes</taxon>
        <taxon>Autographivirales</taxon>
        <taxon>Autoscriptoviridae</taxon>
        <taxon>Stubburvirus</taxon>
        <taxon>Stubburvirus LKA1</taxon>
    </lineage>
</organism>
<dbReference type="EMBL" id="AM265639">
    <property type="protein sequence ID" value="CAK25019.1"/>
    <property type="molecule type" value="Genomic_DNA"/>
</dbReference>
<name>Q0E5W3_9CAUD</name>